<name>A0A0A9AC94_ARUDO</name>
<sequence length="28" mass="3082">MTAFLDCIYPPLINSHASTSMVLVRSLT</sequence>
<dbReference type="EMBL" id="GBRH01253208">
    <property type="protein sequence ID" value="JAD44687.1"/>
    <property type="molecule type" value="Transcribed_RNA"/>
</dbReference>
<organism evidence="1">
    <name type="scientific">Arundo donax</name>
    <name type="common">Giant reed</name>
    <name type="synonym">Donax arundinaceus</name>
    <dbReference type="NCBI Taxonomy" id="35708"/>
    <lineage>
        <taxon>Eukaryota</taxon>
        <taxon>Viridiplantae</taxon>
        <taxon>Streptophyta</taxon>
        <taxon>Embryophyta</taxon>
        <taxon>Tracheophyta</taxon>
        <taxon>Spermatophyta</taxon>
        <taxon>Magnoliopsida</taxon>
        <taxon>Liliopsida</taxon>
        <taxon>Poales</taxon>
        <taxon>Poaceae</taxon>
        <taxon>PACMAD clade</taxon>
        <taxon>Arundinoideae</taxon>
        <taxon>Arundineae</taxon>
        <taxon>Arundo</taxon>
    </lineage>
</organism>
<accession>A0A0A9AC94</accession>
<reference evidence="1" key="2">
    <citation type="journal article" date="2015" name="Data Brief">
        <title>Shoot transcriptome of the giant reed, Arundo donax.</title>
        <authorList>
            <person name="Barrero R.A."/>
            <person name="Guerrero F.D."/>
            <person name="Moolhuijzen P."/>
            <person name="Goolsby J.A."/>
            <person name="Tidwell J."/>
            <person name="Bellgard S.E."/>
            <person name="Bellgard M.I."/>
        </authorList>
    </citation>
    <scope>NUCLEOTIDE SEQUENCE</scope>
    <source>
        <tissue evidence="1">Shoot tissue taken approximately 20 cm above the soil surface</tissue>
    </source>
</reference>
<protein>
    <submittedName>
        <fullName evidence="1">Uncharacterized protein</fullName>
    </submittedName>
</protein>
<proteinExistence type="predicted"/>
<reference evidence="1" key="1">
    <citation type="submission" date="2014-09" db="EMBL/GenBank/DDBJ databases">
        <authorList>
            <person name="Magalhaes I.L.F."/>
            <person name="Oliveira U."/>
            <person name="Santos F.R."/>
            <person name="Vidigal T.H.D.A."/>
            <person name="Brescovit A.D."/>
            <person name="Santos A.J."/>
        </authorList>
    </citation>
    <scope>NUCLEOTIDE SEQUENCE</scope>
    <source>
        <tissue evidence="1">Shoot tissue taken approximately 20 cm above the soil surface</tissue>
    </source>
</reference>
<dbReference type="AlphaFoldDB" id="A0A0A9AC94"/>
<evidence type="ECO:0000313" key="1">
    <source>
        <dbReference type="EMBL" id="JAD44687.1"/>
    </source>
</evidence>